<organism evidence="1 2">
    <name type="scientific">Luteitalea pratensis</name>
    <dbReference type="NCBI Taxonomy" id="1855912"/>
    <lineage>
        <taxon>Bacteria</taxon>
        <taxon>Pseudomonadati</taxon>
        <taxon>Acidobacteriota</taxon>
        <taxon>Vicinamibacteria</taxon>
        <taxon>Vicinamibacterales</taxon>
        <taxon>Vicinamibacteraceae</taxon>
        <taxon>Luteitalea</taxon>
    </lineage>
</organism>
<reference evidence="2" key="2">
    <citation type="submission" date="2016-04" db="EMBL/GenBank/DDBJ databases">
        <title>First Complete Genome Sequence of a Subdivision 6 Acidobacterium.</title>
        <authorList>
            <person name="Huang S."/>
            <person name="Vieira S."/>
            <person name="Bunk B."/>
            <person name="Riedel T."/>
            <person name="Sproeer C."/>
            <person name="Overmann J."/>
        </authorList>
    </citation>
    <scope>NUCLEOTIDE SEQUENCE [LARGE SCALE GENOMIC DNA]</scope>
    <source>
        <strain evidence="2">DSM 100886 HEG_-6_39</strain>
    </source>
</reference>
<sequence length="72" mass="7901">MHRLVVEKPDFPNIVVDALTIAVPDVLGMTWGAMRPAHGHREYGDGVREYSVAMPLAQRMAVMALAFVAARP</sequence>
<name>A0A143PGM8_LUTPR</name>
<evidence type="ECO:0000313" key="2">
    <source>
        <dbReference type="Proteomes" id="UP000076079"/>
    </source>
</evidence>
<dbReference type="STRING" id="1855912.LuPra_00897"/>
<evidence type="ECO:0000313" key="1">
    <source>
        <dbReference type="EMBL" id="AMY07717.1"/>
    </source>
</evidence>
<dbReference type="EMBL" id="CP015136">
    <property type="protein sequence ID" value="AMY07717.1"/>
    <property type="molecule type" value="Genomic_DNA"/>
</dbReference>
<dbReference type="AlphaFoldDB" id="A0A143PGM8"/>
<reference evidence="1 2" key="1">
    <citation type="journal article" date="2016" name="Genome Announc.">
        <title>First Complete Genome Sequence of a Subdivision 6 Acidobacterium Strain.</title>
        <authorList>
            <person name="Huang S."/>
            <person name="Vieira S."/>
            <person name="Bunk B."/>
            <person name="Riedel T."/>
            <person name="Sproer C."/>
            <person name="Overmann J."/>
        </authorList>
    </citation>
    <scope>NUCLEOTIDE SEQUENCE [LARGE SCALE GENOMIC DNA]</scope>
    <source>
        <strain evidence="2">DSM 100886 HEG_-6_39</strain>
    </source>
</reference>
<gene>
    <name evidence="1" type="ORF">LuPra_00897</name>
</gene>
<protein>
    <submittedName>
        <fullName evidence="1">Uncharacterized protein</fullName>
    </submittedName>
</protein>
<proteinExistence type="predicted"/>
<keyword evidence="2" id="KW-1185">Reference proteome</keyword>
<dbReference type="KEGG" id="abac:LuPra_00897"/>
<dbReference type="Proteomes" id="UP000076079">
    <property type="component" value="Chromosome"/>
</dbReference>
<accession>A0A143PGM8</accession>
<dbReference type="RefSeq" id="WP_110169636.1">
    <property type="nucleotide sequence ID" value="NZ_CP015136.1"/>
</dbReference>